<dbReference type="SUPFAM" id="SSF159713">
    <property type="entry name" value="Dhaf3308-like"/>
    <property type="match status" value="1"/>
</dbReference>
<feature type="domain" description="DUF4213" evidence="2">
    <location>
        <begin position="21"/>
        <end position="97"/>
    </location>
</feature>
<dbReference type="HOGENOM" id="CLU_076326_0_1_7"/>
<dbReference type="eggNOG" id="COG2014">
    <property type="taxonomic scope" value="Bacteria"/>
</dbReference>
<name>C0Q8X0_DESAH</name>
<reference evidence="3 4" key="1">
    <citation type="journal article" date="2009" name="Environ. Microbiol.">
        <title>Genome sequence of Desulfobacterium autotrophicum HRM2, a marine sulfate reducer oxidizing organic carbon completely to carbon dioxide.</title>
        <authorList>
            <person name="Strittmatter A.W."/>
            <person name="Liesegang H."/>
            <person name="Rabus R."/>
            <person name="Decker I."/>
            <person name="Amann J."/>
            <person name="Andres S."/>
            <person name="Henne A."/>
            <person name="Fricke W.F."/>
            <person name="Martinez-Arias R."/>
            <person name="Bartels D."/>
            <person name="Goesmann A."/>
            <person name="Krause L."/>
            <person name="Puehler A."/>
            <person name="Klenk H.P."/>
            <person name="Richter M."/>
            <person name="Schuler M."/>
            <person name="Gloeckner F.O."/>
            <person name="Meyerdierks A."/>
            <person name="Gottschalk G."/>
            <person name="Amann R."/>
        </authorList>
    </citation>
    <scope>NUCLEOTIDE SEQUENCE [LARGE SCALE GENOMIC DNA]</scope>
    <source>
        <strain evidence="4">ATCC 43914 / DSM 3382 / HRM2</strain>
    </source>
</reference>
<feature type="domain" description="Putative heavy-metal chelation" evidence="1">
    <location>
        <begin position="112"/>
        <end position="242"/>
    </location>
</feature>
<dbReference type="RefSeq" id="WP_015903247.1">
    <property type="nucleotide sequence ID" value="NC_012108.1"/>
</dbReference>
<dbReference type="AlphaFoldDB" id="C0Q8X0"/>
<dbReference type="OrthoDB" id="9806942at2"/>
<sequence>MMNQTAITQTQVIDHILSQLETIPDQDVTCLTYGAHIVSVESSSMGIATWACGQHPISLDSLPEIGSSHSVKTIAGLLHDKDPMKSSLGLAAVNSLLPDPLPGDMVDVNAGDLILELGRKKRVAVIGHFPFVERMKGKFKELMVFEKKPQSGDLEAGLIPKHLPSADIVAITATTLSNGTLAGILACCQPSAVKLIIGPSTPVTPALFALGFDYVAGVVVQDGDLVKKGIEEGCSFKQIRGVSHVILQSQSV</sequence>
<dbReference type="Gene3D" id="3.30.390.100">
    <property type="match status" value="1"/>
</dbReference>
<accession>C0Q8X0</accession>
<dbReference type="Pfam" id="PF04016">
    <property type="entry name" value="DUF364"/>
    <property type="match status" value="1"/>
</dbReference>
<dbReference type="InterPro" id="IPR025251">
    <property type="entry name" value="DUF4213"/>
</dbReference>
<dbReference type="Pfam" id="PF13938">
    <property type="entry name" value="DUF4213"/>
    <property type="match status" value="1"/>
</dbReference>
<proteinExistence type="predicted"/>
<dbReference type="STRING" id="177437.HRM2_13490"/>
<dbReference type="KEGG" id="dat:HRM2_13490"/>
<keyword evidence="4" id="KW-1185">Reference proteome</keyword>
<protein>
    <recommendedName>
        <fullName evidence="5">DUF364 domain-containing protein</fullName>
    </recommendedName>
</protein>
<evidence type="ECO:0000313" key="4">
    <source>
        <dbReference type="Proteomes" id="UP000000442"/>
    </source>
</evidence>
<dbReference type="InterPro" id="IPR007161">
    <property type="entry name" value="DUF364"/>
</dbReference>
<dbReference type="Proteomes" id="UP000000442">
    <property type="component" value="Chromosome"/>
</dbReference>
<evidence type="ECO:0000259" key="1">
    <source>
        <dbReference type="Pfam" id="PF04016"/>
    </source>
</evidence>
<gene>
    <name evidence="3" type="ordered locus">HRM2_13490</name>
</gene>
<dbReference type="Gene3D" id="3.40.50.11590">
    <property type="match status" value="1"/>
</dbReference>
<dbReference type="EMBL" id="CP001087">
    <property type="protein sequence ID" value="ACN14460.1"/>
    <property type="molecule type" value="Genomic_DNA"/>
</dbReference>
<evidence type="ECO:0000313" key="3">
    <source>
        <dbReference type="EMBL" id="ACN14460.1"/>
    </source>
</evidence>
<evidence type="ECO:0000259" key="2">
    <source>
        <dbReference type="Pfam" id="PF13938"/>
    </source>
</evidence>
<organism evidence="3 4">
    <name type="scientific">Desulforapulum autotrophicum (strain ATCC 43914 / DSM 3382 / VKM B-1955 / HRM2)</name>
    <name type="common">Desulfobacterium autotrophicum</name>
    <dbReference type="NCBI Taxonomy" id="177437"/>
    <lineage>
        <taxon>Bacteria</taxon>
        <taxon>Pseudomonadati</taxon>
        <taxon>Thermodesulfobacteriota</taxon>
        <taxon>Desulfobacteria</taxon>
        <taxon>Desulfobacterales</taxon>
        <taxon>Desulfobacteraceae</taxon>
        <taxon>Desulforapulum</taxon>
    </lineage>
</organism>
<evidence type="ECO:0008006" key="5">
    <source>
        <dbReference type="Google" id="ProtNLM"/>
    </source>
</evidence>